<dbReference type="Gene3D" id="2.60.120.1440">
    <property type="match status" value="1"/>
</dbReference>
<accession>A0A3N0EJ38</accession>
<dbReference type="Pfam" id="PF04773">
    <property type="entry name" value="FecR"/>
    <property type="match status" value="1"/>
</dbReference>
<keyword evidence="1" id="KW-0812">Transmembrane</keyword>
<dbReference type="AlphaFoldDB" id="A0A3N0EJ38"/>
<organism evidence="4 5">
    <name type="scientific">Sinomicrobium pectinilyticum</name>
    <dbReference type="NCBI Taxonomy" id="1084421"/>
    <lineage>
        <taxon>Bacteria</taxon>
        <taxon>Pseudomonadati</taxon>
        <taxon>Bacteroidota</taxon>
        <taxon>Flavobacteriia</taxon>
        <taxon>Flavobacteriales</taxon>
        <taxon>Flavobacteriaceae</taxon>
        <taxon>Sinomicrobium</taxon>
    </lineage>
</organism>
<keyword evidence="1" id="KW-0472">Membrane</keyword>
<dbReference type="PANTHER" id="PTHR30273:SF2">
    <property type="entry name" value="PROTEIN FECR"/>
    <property type="match status" value="1"/>
</dbReference>
<proteinExistence type="predicted"/>
<keyword evidence="1" id="KW-1133">Transmembrane helix</keyword>
<evidence type="ECO:0000313" key="4">
    <source>
        <dbReference type="EMBL" id="RNL87737.1"/>
    </source>
</evidence>
<sequence>MVMEYQHYNEEDFIRDDYFLQWVREPDEDSNSFWKEFQEKYPEQRAVMDRAREMVLLLTIRKNEPKVRMAKGRIWDTIQEQTVGTEVQHGVRRLKKDTGFLPLYMVSGLIVVMGLAILGMYTFGVFTDHKVAGPPQITLQLQDGSQQVIDESDTRTITTKEGQTLGNQDKHILKYNNTQQDATNELAYNELKVPYGKNFELVLSDSSHIYLNAGSTLRFPVQFLADQPRNVYLDGEAYFVVASDKERPFTVVTDKMNTRVYGTRFNVTSYRNEGNTYTVLEEGSVGVYPPEADESAPVKIVPGQRAVMENGNIAVEEVRVEKYVAWTRGELYFKNDPFQLILKKLERHFNVEIENRYPELDPLEFTATFKDKTVNVGEVLDIYRKHTPFNYVREGNTITITPPH</sequence>
<dbReference type="Proteomes" id="UP000267469">
    <property type="component" value="Unassembled WGS sequence"/>
</dbReference>
<protein>
    <submittedName>
        <fullName evidence="4">DUF4974 domain-containing protein</fullName>
    </submittedName>
</protein>
<reference evidence="4 5" key="1">
    <citation type="submission" date="2018-10" db="EMBL/GenBank/DDBJ databases">
        <title>Sinomicrobium pectinilyticum sp. nov., a pectinase-producing bacterium isolated from alkaline and saline soil, and emended description of the genus Sinomicrobium.</title>
        <authorList>
            <person name="Cheng B."/>
            <person name="Li C."/>
            <person name="Lai Q."/>
            <person name="Du M."/>
            <person name="Shao Z."/>
            <person name="Xu P."/>
            <person name="Yang C."/>
        </authorList>
    </citation>
    <scope>NUCLEOTIDE SEQUENCE [LARGE SCALE GENOMIC DNA]</scope>
    <source>
        <strain evidence="4 5">5DNS001</strain>
    </source>
</reference>
<gene>
    <name evidence="4" type="ORF">ED312_10065</name>
</gene>
<feature type="domain" description="Protein FecR C-terminal" evidence="3">
    <location>
        <begin position="331"/>
        <end position="400"/>
    </location>
</feature>
<dbReference type="EMBL" id="RJTM01000071">
    <property type="protein sequence ID" value="RNL87737.1"/>
    <property type="molecule type" value="Genomic_DNA"/>
</dbReference>
<dbReference type="OrthoDB" id="1097347at2"/>
<dbReference type="GO" id="GO:0016989">
    <property type="term" value="F:sigma factor antagonist activity"/>
    <property type="evidence" value="ECO:0007669"/>
    <property type="project" value="TreeGrafter"/>
</dbReference>
<evidence type="ECO:0000313" key="5">
    <source>
        <dbReference type="Proteomes" id="UP000267469"/>
    </source>
</evidence>
<name>A0A3N0EJ38_SINP1</name>
<dbReference type="PANTHER" id="PTHR30273">
    <property type="entry name" value="PERIPLASMIC SIGNAL SENSOR AND SIGMA FACTOR ACTIVATOR FECR-RELATED"/>
    <property type="match status" value="1"/>
</dbReference>
<evidence type="ECO:0000256" key="1">
    <source>
        <dbReference type="SAM" id="Phobius"/>
    </source>
</evidence>
<evidence type="ECO:0000259" key="2">
    <source>
        <dbReference type="Pfam" id="PF04773"/>
    </source>
</evidence>
<comment type="caution">
    <text evidence="4">The sequence shown here is derived from an EMBL/GenBank/DDBJ whole genome shotgun (WGS) entry which is preliminary data.</text>
</comment>
<dbReference type="InterPro" id="IPR006860">
    <property type="entry name" value="FecR"/>
</dbReference>
<dbReference type="InterPro" id="IPR032508">
    <property type="entry name" value="FecR_C"/>
</dbReference>
<keyword evidence="5" id="KW-1185">Reference proteome</keyword>
<dbReference type="Pfam" id="PF16344">
    <property type="entry name" value="FecR_C"/>
    <property type="match status" value="1"/>
</dbReference>
<feature type="domain" description="FecR protein" evidence="2">
    <location>
        <begin position="195"/>
        <end position="285"/>
    </location>
</feature>
<evidence type="ECO:0000259" key="3">
    <source>
        <dbReference type="Pfam" id="PF16344"/>
    </source>
</evidence>
<feature type="transmembrane region" description="Helical" evidence="1">
    <location>
        <begin position="101"/>
        <end position="126"/>
    </location>
</feature>
<dbReference type="InterPro" id="IPR012373">
    <property type="entry name" value="Ferrdict_sens_TM"/>
</dbReference>
<dbReference type="Gene3D" id="3.55.50.30">
    <property type="match status" value="1"/>
</dbReference>